<dbReference type="EMBL" id="CAJNOW010015583">
    <property type="protein sequence ID" value="CAF1643515.1"/>
    <property type="molecule type" value="Genomic_DNA"/>
</dbReference>
<dbReference type="EMBL" id="CAJNOV010006808">
    <property type="protein sequence ID" value="CAF1260639.1"/>
    <property type="molecule type" value="Genomic_DNA"/>
</dbReference>
<accession>A0A816V234</accession>
<reference evidence="3" key="1">
    <citation type="submission" date="2021-02" db="EMBL/GenBank/DDBJ databases">
        <authorList>
            <person name="Nowell W R."/>
        </authorList>
    </citation>
    <scope>NUCLEOTIDE SEQUENCE</scope>
</reference>
<proteinExistence type="predicted"/>
<dbReference type="EMBL" id="CAJOBI010005447">
    <property type="protein sequence ID" value="CAF4032315.1"/>
    <property type="molecule type" value="Genomic_DNA"/>
</dbReference>
<dbReference type="Proteomes" id="UP000681967">
    <property type="component" value="Unassembled WGS sequence"/>
</dbReference>
<gene>
    <name evidence="6" type="ORF">BYL167_LOCUS7718</name>
    <name evidence="1" type="ORF">CJN711_LOCUS14964</name>
    <name evidence="5" type="ORF">GIL414_LOCUS5598</name>
    <name evidence="2" type="ORF">KQP761_LOCUS28537</name>
    <name evidence="4" type="ORF">MBJ925_LOCUS28783</name>
    <name evidence="8" type="ORF">OVN521_LOCUS20542</name>
    <name evidence="7" type="ORF">SMN809_LOCUS13647</name>
    <name evidence="3" type="ORF">WKI299_LOCUS22959</name>
</gene>
<dbReference type="OrthoDB" id="9977575at2759"/>
<dbReference type="Proteomes" id="UP000676336">
    <property type="component" value="Unassembled WGS sequence"/>
</dbReference>
<evidence type="ECO:0000313" key="1">
    <source>
        <dbReference type="EMBL" id="CAF1260639.1"/>
    </source>
</evidence>
<dbReference type="EMBL" id="CAJOBG010004089">
    <property type="protein sequence ID" value="CAF4094388.1"/>
    <property type="molecule type" value="Genomic_DNA"/>
</dbReference>
<name>A0A816V234_9BILA</name>
<comment type="caution">
    <text evidence="3">The sequence shown here is derived from an EMBL/GenBank/DDBJ whole genome shotgun (WGS) entry which is preliminary data.</text>
</comment>
<evidence type="ECO:0000313" key="3">
    <source>
        <dbReference type="EMBL" id="CAF2114732.1"/>
    </source>
</evidence>
<sequence>MRSSQPVPSFVIETCSSDGKQKPIESPKKLTSTISRTWSLPNCNETYKDLCGAIHYTFSKHLNNLLKRSHSYPNAYLLKCLKYNEKNLLIQSPSISIRCNMNLLGPNGGMQTPSCLSSRHSLNGSFFDLSESDNRLPPDQIFLRSNNKILTVDGQPLLIVDPSIRLTTNTYHDKCTDWLSHLNINPT</sequence>
<evidence type="ECO:0000313" key="7">
    <source>
        <dbReference type="EMBL" id="CAF4032315.1"/>
    </source>
</evidence>
<dbReference type="EMBL" id="CAJOBH010002033">
    <property type="protein sequence ID" value="CAF3886390.1"/>
    <property type="molecule type" value="Genomic_DNA"/>
</dbReference>
<evidence type="ECO:0000313" key="9">
    <source>
        <dbReference type="Proteomes" id="UP000663856"/>
    </source>
</evidence>
<dbReference type="Proteomes" id="UP000663866">
    <property type="component" value="Unassembled WGS sequence"/>
</dbReference>
<protein>
    <submittedName>
        <fullName evidence="3">Uncharacterized protein</fullName>
    </submittedName>
</protein>
<evidence type="ECO:0000313" key="2">
    <source>
        <dbReference type="EMBL" id="CAF1643515.1"/>
    </source>
</evidence>
<keyword evidence="10" id="KW-1185">Reference proteome</keyword>
<evidence type="ECO:0000313" key="6">
    <source>
        <dbReference type="EMBL" id="CAF3886390.1"/>
    </source>
</evidence>
<dbReference type="EMBL" id="CAJNRE010015437">
    <property type="protein sequence ID" value="CAF2137094.1"/>
    <property type="molecule type" value="Genomic_DNA"/>
</dbReference>
<evidence type="ECO:0000313" key="8">
    <source>
        <dbReference type="EMBL" id="CAF4094388.1"/>
    </source>
</evidence>
<dbReference type="Proteomes" id="UP000663834">
    <property type="component" value="Unassembled WGS sequence"/>
</dbReference>
<dbReference type="AlphaFoldDB" id="A0A816V234"/>
<dbReference type="EMBL" id="CAJNRF010009906">
    <property type="protein sequence ID" value="CAF2114732.1"/>
    <property type="molecule type" value="Genomic_DNA"/>
</dbReference>
<evidence type="ECO:0000313" key="10">
    <source>
        <dbReference type="Proteomes" id="UP000663866"/>
    </source>
</evidence>
<dbReference type="Proteomes" id="UP000663856">
    <property type="component" value="Unassembled WGS sequence"/>
</dbReference>
<dbReference type="EMBL" id="CAJOBJ010001496">
    <property type="protein sequence ID" value="CAF3882115.1"/>
    <property type="molecule type" value="Genomic_DNA"/>
</dbReference>
<evidence type="ECO:0000313" key="5">
    <source>
        <dbReference type="EMBL" id="CAF3882115.1"/>
    </source>
</evidence>
<dbReference type="Proteomes" id="UP000663855">
    <property type="component" value="Unassembled WGS sequence"/>
</dbReference>
<dbReference type="Proteomes" id="UP000681720">
    <property type="component" value="Unassembled WGS sequence"/>
</dbReference>
<organism evidence="3 9">
    <name type="scientific">Rotaria magnacalcarata</name>
    <dbReference type="NCBI Taxonomy" id="392030"/>
    <lineage>
        <taxon>Eukaryota</taxon>
        <taxon>Metazoa</taxon>
        <taxon>Spiralia</taxon>
        <taxon>Gnathifera</taxon>
        <taxon>Rotifera</taxon>
        <taxon>Eurotatoria</taxon>
        <taxon>Bdelloidea</taxon>
        <taxon>Philodinida</taxon>
        <taxon>Philodinidae</taxon>
        <taxon>Rotaria</taxon>
    </lineage>
</organism>
<evidence type="ECO:0000313" key="4">
    <source>
        <dbReference type="EMBL" id="CAF2137094.1"/>
    </source>
</evidence>
<dbReference type="Proteomes" id="UP000663824">
    <property type="component" value="Unassembled WGS sequence"/>
</dbReference>